<evidence type="ECO:0000313" key="1">
    <source>
        <dbReference type="EMBL" id="QZN96096.1"/>
    </source>
</evidence>
<dbReference type="Pfam" id="PF06674">
    <property type="entry name" value="DUF1176"/>
    <property type="match status" value="1"/>
</dbReference>
<gene>
    <name evidence="1" type="ORF">K6K13_00955</name>
</gene>
<dbReference type="Proteomes" id="UP000825886">
    <property type="component" value="Chromosome"/>
</dbReference>
<sequence>MYFTHKEWDLVCDNTLTCRASGYSPDSVTFGVSVLLTRKAGAGTPVDNWVMLSDGLGDDEVLATRGAPQLIIDGRILGVLQQATDRTKSRWRMNATQYAAFLRALRRDKPIVFKDKLAEYPLSNAGSSAVLLHMDRVQGRVGTRGAIYRKGAKGESGVKAPIAAPVIFKAPVTDQAARDMTAQELARFKPALMKTLVGADVFDCTDDQLNSDHLPWQIARLNKAQSLVIAPCWMAAYNGGSKFWLVDNLMKRPAQLIDVCMMANDYQDGAIGWIMRGRSVGDCWSIKSWQWNGKAFVYSAKSWTGRCRYIRSGGAWDLPMRVSTFK</sequence>
<dbReference type="InterPro" id="IPR009560">
    <property type="entry name" value="DUF1176"/>
</dbReference>
<proteinExistence type="predicted"/>
<dbReference type="EMBL" id="CP081864">
    <property type="protein sequence ID" value="QZN96096.1"/>
    <property type="molecule type" value="Genomic_DNA"/>
</dbReference>
<reference evidence="1 2" key="1">
    <citation type="submission" date="2021-08" db="EMBL/GenBank/DDBJ databases">
        <title>Culture and genomic analysis of Symbiopectobacterium purcellii sp. nov. gen. nov., isolated from the leafhopper Empoasca decipiens.</title>
        <authorList>
            <person name="Nadal-Jimenez P."/>
            <person name="Siozios S."/>
            <person name="Halliday N."/>
            <person name="Camara M."/>
            <person name="Hurst G.D.D."/>
        </authorList>
    </citation>
    <scope>NUCLEOTIDE SEQUENCE [LARGE SCALE GENOMIC DNA]</scope>
    <source>
        <strain evidence="1 2">SyEd1</strain>
    </source>
</reference>
<evidence type="ECO:0000313" key="2">
    <source>
        <dbReference type="Proteomes" id="UP000825886"/>
    </source>
</evidence>
<protein>
    <submittedName>
        <fullName evidence="1">DUF1176 domain-containing protein</fullName>
    </submittedName>
</protein>
<accession>A0ABX9APZ7</accession>
<keyword evidence="2" id="KW-1185">Reference proteome</keyword>
<dbReference type="RefSeq" id="WP_222159159.1">
    <property type="nucleotide sequence ID" value="NZ_CP081864.1"/>
</dbReference>
<organism evidence="1 2">
    <name type="scientific">Symbiopectobacterium purcellii</name>
    <dbReference type="NCBI Taxonomy" id="2871826"/>
    <lineage>
        <taxon>Bacteria</taxon>
        <taxon>Pseudomonadati</taxon>
        <taxon>Pseudomonadota</taxon>
        <taxon>Gammaproteobacteria</taxon>
        <taxon>Enterobacterales</taxon>
        <taxon>Enterobacteriaceae</taxon>
    </lineage>
</organism>
<name>A0ABX9APZ7_9ENTR</name>